<accession>A0ABS7L9A0</accession>
<keyword evidence="3" id="KW-1185">Reference proteome</keyword>
<evidence type="ECO:0000256" key="1">
    <source>
        <dbReference type="SAM" id="Phobius"/>
    </source>
</evidence>
<feature type="transmembrane region" description="Helical" evidence="1">
    <location>
        <begin position="150"/>
        <end position="171"/>
    </location>
</feature>
<evidence type="ECO:0000313" key="2">
    <source>
        <dbReference type="EMBL" id="MBY0759380.1"/>
    </source>
</evidence>
<protein>
    <submittedName>
        <fullName evidence="2">Stage II sporulation protein M</fullName>
    </submittedName>
</protein>
<proteinExistence type="predicted"/>
<comment type="caution">
    <text evidence="2">The sequence shown here is derived from an EMBL/GenBank/DDBJ whole genome shotgun (WGS) entry which is preliminary data.</text>
</comment>
<reference evidence="2 3" key="1">
    <citation type="journal article" date="2020" name="New Microbes New Infect">
        <title>Sellimonas caecigallum sp. nov., description and genome sequence of a new member of the Sellimonas genus isolated from the cecum of feral chicken.</title>
        <authorList>
            <person name="Wongkuna S."/>
            <person name="Ghimire S."/>
            <person name="Antony L."/>
            <person name="Chankhamhaengdecha S."/>
            <person name="Janvilisri T."/>
            <person name="Scaria J."/>
        </authorList>
    </citation>
    <scope>NUCLEOTIDE SEQUENCE [LARGE SCALE GENOMIC DNA]</scope>
    <source>
        <strain evidence="2 3">SW451</strain>
    </source>
</reference>
<keyword evidence="1" id="KW-0812">Transmembrane</keyword>
<keyword evidence="1" id="KW-0472">Membrane</keyword>
<feature type="transmembrane region" description="Helical" evidence="1">
    <location>
        <begin position="9"/>
        <end position="29"/>
    </location>
</feature>
<feature type="transmembrane region" description="Helical" evidence="1">
    <location>
        <begin position="57"/>
        <end position="76"/>
    </location>
</feature>
<name>A0ABS7L9A0_9FIRM</name>
<keyword evidence="1" id="KW-1133">Transmembrane helix</keyword>
<feature type="transmembrane region" description="Helical" evidence="1">
    <location>
        <begin position="83"/>
        <end position="105"/>
    </location>
</feature>
<organism evidence="2 3">
    <name type="scientific">Sellimonas caecigallum</name>
    <dbReference type="NCBI Taxonomy" id="2592333"/>
    <lineage>
        <taxon>Bacteria</taxon>
        <taxon>Bacillati</taxon>
        <taxon>Bacillota</taxon>
        <taxon>Clostridia</taxon>
        <taxon>Lachnospirales</taxon>
        <taxon>Lachnospiraceae</taxon>
        <taxon>Sellimonas</taxon>
    </lineage>
</organism>
<feature type="transmembrane region" description="Helical" evidence="1">
    <location>
        <begin position="111"/>
        <end position="138"/>
    </location>
</feature>
<evidence type="ECO:0000313" key="3">
    <source>
        <dbReference type="Proteomes" id="UP000779049"/>
    </source>
</evidence>
<dbReference type="Proteomes" id="UP000779049">
    <property type="component" value="Unassembled WGS sequence"/>
</dbReference>
<gene>
    <name evidence="2" type="ORF">FLB61_09835</name>
</gene>
<dbReference type="EMBL" id="VIRV01000015">
    <property type="protein sequence ID" value="MBY0759380.1"/>
    <property type="molecule type" value="Genomic_DNA"/>
</dbReference>
<sequence length="179" mass="20332">MRMEKSRQWFVAAFMAGFICGILFANLFAKEYVTESGIFDPYFLNQYAQSDVPPREYIIYLCGIRILPLCFIILVGQTRIRKAMALFVLGWTGFAGGMLACAGILNMGLAGLAFLMIGLAPQLLFYALAYLVILWYFFHYPQARWNMGKTIFVILFLVAGLLTEAYVNPILMKLYLNTL</sequence>
<dbReference type="RefSeq" id="WP_144018272.1">
    <property type="nucleotide sequence ID" value="NZ_CP173660.1"/>
</dbReference>